<dbReference type="Proteomes" id="UP001054945">
    <property type="component" value="Unassembled WGS sequence"/>
</dbReference>
<reference evidence="1 2" key="1">
    <citation type="submission" date="2021-06" db="EMBL/GenBank/DDBJ databases">
        <title>Caerostris extrusa draft genome.</title>
        <authorList>
            <person name="Kono N."/>
            <person name="Arakawa K."/>
        </authorList>
    </citation>
    <scope>NUCLEOTIDE SEQUENCE [LARGE SCALE GENOMIC DNA]</scope>
</reference>
<proteinExistence type="predicted"/>
<evidence type="ECO:0000313" key="1">
    <source>
        <dbReference type="EMBL" id="GIY69486.1"/>
    </source>
</evidence>
<organism evidence="1 2">
    <name type="scientific">Caerostris extrusa</name>
    <name type="common">Bark spider</name>
    <name type="synonym">Caerostris bankana</name>
    <dbReference type="NCBI Taxonomy" id="172846"/>
    <lineage>
        <taxon>Eukaryota</taxon>
        <taxon>Metazoa</taxon>
        <taxon>Ecdysozoa</taxon>
        <taxon>Arthropoda</taxon>
        <taxon>Chelicerata</taxon>
        <taxon>Arachnida</taxon>
        <taxon>Araneae</taxon>
        <taxon>Araneomorphae</taxon>
        <taxon>Entelegynae</taxon>
        <taxon>Araneoidea</taxon>
        <taxon>Araneidae</taxon>
        <taxon>Caerostris</taxon>
    </lineage>
</organism>
<name>A0AAV4VGG7_CAEEX</name>
<comment type="caution">
    <text evidence="1">The sequence shown here is derived from an EMBL/GenBank/DDBJ whole genome shotgun (WGS) entry which is preliminary data.</text>
</comment>
<protein>
    <submittedName>
        <fullName evidence="1">Uncharacterized protein</fullName>
    </submittedName>
</protein>
<sequence>MPSETFLKSNFLFCTSDGQPSELEIKTKLQTGKPHSRLAVFRSSFPNEENLAVKLTDTSDSSWQAQVIKSCICNSGSTSNLSLSSL</sequence>
<dbReference type="EMBL" id="BPLR01014538">
    <property type="protein sequence ID" value="GIY69486.1"/>
    <property type="molecule type" value="Genomic_DNA"/>
</dbReference>
<dbReference type="AlphaFoldDB" id="A0AAV4VGG7"/>
<keyword evidence="2" id="KW-1185">Reference proteome</keyword>
<evidence type="ECO:0000313" key="2">
    <source>
        <dbReference type="Proteomes" id="UP001054945"/>
    </source>
</evidence>
<gene>
    <name evidence="1" type="ORF">CEXT_637881</name>
</gene>
<accession>A0AAV4VGG7</accession>